<dbReference type="EMBL" id="BMDG01000001">
    <property type="protein sequence ID" value="GGI04422.1"/>
    <property type="molecule type" value="Genomic_DNA"/>
</dbReference>
<keyword evidence="2" id="KW-0119">Carbohydrate metabolism</keyword>
<dbReference type="Proteomes" id="UP000632535">
    <property type="component" value="Unassembled WGS sequence"/>
</dbReference>
<proteinExistence type="inferred from homology"/>
<organism evidence="10 11">
    <name type="scientific">Isoptericola cucumis</name>
    <dbReference type="NCBI Taxonomy" id="1776856"/>
    <lineage>
        <taxon>Bacteria</taxon>
        <taxon>Bacillati</taxon>
        <taxon>Actinomycetota</taxon>
        <taxon>Actinomycetes</taxon>
        <taxon>Micrococcales</taxon>
        <taxon>Promicromonosporaceae</taxon>
        <taxon>Isoptericola</taxon>
    </lineage>
</organism>
<keyword evidence="6" id="KW-0067">ATP-binding</keyword>
<evidence type="ECO:0000256" key="6">
    <source>
        <dbReference type="ARBA" id="ARBA00022840"/>
    </source>
</evidence>
<reference evidence="11" key="1">
    <citation type="journal article" date="2019" name="Int. J. Syst. Evol. Microbiol.">
        <title>The Global Catalogue of Microorganisms (GCM) 10K type strain sequencing project: providing services to taxonomists for standard genome sequencing and annotation.</title>
        <authorList>
            <consortium name="The Broad Institute Genomics Platform"/>
            <consortium name="The Broad Institute Genome Sequencing Center for Infectious Disease"/>
            <person name="Wu L."/>
            <person name="Ma J."/>
        </authorList>
    </citation>
    <scope>NUCLEOTIDE SEQUENCE [LARGE SCALE GENOMIC DNA]</scope>
    <source>
        <strain evidence="11">CCM 8653</strain>
    </source>
</reference>
<name>A0ABQ2AZQ4_9MICO</name>
<accession>A0ABQ2AZQ4</accession>
<keyword evidence="2" id="KW-0859">Xylose metabolism</keyword>
<dbReference type="InterPro" id="IPR018485">
    <property type="entry name" value="FGGY_C"/>
</dbReference>
<dbReference type="SUPFAM" id="SSF53067">
    <property type="entry name" value="Actin-like ATPase domain"/>
    <property type="match status" value="2"/>
</dbReference>
<dbReference type="Pfam" id="PF02782">
    <property type="entry name" value="FGGY_C"/>
    <property type="match status" value="1"/>
</dbReference>
<keyword evidence="3" id="KW-0808">Transferase</keyword>
<dbReference type="Pfam" id="PF00370">
    <property type="entry name" value="FGGY_N"/>
    <property type="match status" value="1"/>
</dbReference>
<comment type="similarity">
    <text evidence="1">Belongs to the FGGY kinase family.</text>
</comment>
<evidence type="ECO:0000313" key="11">
    <source>
        <dbReference type="Proteomes" id="UP000632535"/>
    </source>
</evidence>
<evidence type="ECO:0000259" key="8">
    <source>
        <dbReference type="Pfam" id="PF00370"/>
    </source>
</evidence>
<evidence type="ECO:0000256" key="5">
    <source>
        <dbReference type="ARBA" id="ARBA00022777"/>
    </source>
</evidence>
<keyword evidence="5" id="KW-0418">Kinase</keyword>
<evidence type="ECO:0000259" key="9">
    <source>
        <dbReference type="Pfam" id="PF02782"/>
    </source>
</evidence>
<dbReference type="InterPro" id="IPR050406">
    <property type="entry name" value="FGGY_Carb_Kinase"/>
</dbReference>
<keyword evidence="11" id="KW-1185">Reference proteome</keyword>
<protein>
    <submittedName>
        <fullName evidence="10">Rhamnulokinase</fullName>
    </submittedName>
</protein>
<gene>
    <name evidence="10" type="primary">rhaB</name>
    <name evidence="10" type="ORF">GCM10007368_01080</name>
</gene>
<feature type="domain" description="Carbohydrate kinase FGGY C-terminal" evidence="9">
    <location>
        <begin position="256"/>
        <end position="451"/>
    </location>
</feature>
<dbReference type="Gene3D" id="3.30.420.40">
    <property type="match status" value="2"/>
</dbReference>
<sequence length="480" mass="50233">MPVPARAGTLAAVDLGATSGRVILGRFGGREGLRLHHVARVPNDPVRTPDGLHWNLLELYRQVLAGLAAAERDAPGEIEGVGIDSWAVDYGLLAGGRLLGVPYHYRDERRAAGVERVHARVDAVALYQRNGLQHLPFNTLFQLATEGPLLGLADRMLLVPDLLAHWLTGAEVAERTNASTTGLLDARTGEWDVELAGLLGLPAGILPGLVDPGTTLGPLTGDAAALVGRPLEVGAVGSHDTASAVVAVPATDRDVAYVSCGTWGLVGLELDAPVLADEARRAGFTNEGGVDGRTRFLHNVMGLWLLSESIRTWERDATAAQRSSTLAQLLAEAAHVTTPVAVFDVDDPRFLAPGDMPARIAAWCAEHDQPVPATRGELVRSIVESLAQAFADAVATAAGLAGRRVSTIHVVGGGAQNTLLCQATADRSGLPVVAGPVEATAIGNLLVQARARGLVDGGLEDLRGIVAAAFTPVRYEPRHG</sequence>
<keyword evidence="4" id="KW-0547">Nucleotide-binding</keyword>
<evidence type="ECO:0000256" key="2">
    <source>
        <dbReference type="ARBA" id="ARBA00022629"/>
    </source>
</evidence>
<dbReference type="InterPro" id="IPR043129">
    <property type="entry name" value="ATPase_NBD"/>
</dbReference>
<evidence type="ECO:0000256" key="3">
    <source>
        <dbReference type="ARBA" id="ARBA00022679"/>
    </source>
</evidence>
<keyword evidence="7" id="KW-0684">Rhamnose metabolism</keyword>
<dbReference type="InterPro" id="IPR013449">
    <property type="entry name" value="Rhamnulokinase"/>
</dbReference>
<evidence type="ECO:0000256" key="7">
    <source>
        <dbReference type="ARBA" id="ARBA00023308"/>
    </source>
</evidence>
<feature type="domain" description="Carbohydrate kinase FGGY N-terminal" evidence="8">
    <location>
        <begin position="12"/>
        <end position="246"/>
    </location>
</feature>
<dbReference type="PANTHER" id="PTHR43095">
    <property type="entry name" value="SUGAR KINASE"/>
    <property type="match status" value="1"/>
</dbReference>
<dbReference type="RefSeq" id="WP_188521699.1">
    <property type="nucleotide sequence ID" value="NZ_BMDG01000001.1"/>
</dbReference>
<dbReference type="PANTHER" id="PTHR43095:SF5">
    <property type="entry name" value="XYLULOSE KINASE"/>
    <property type="match status" value="1"/>
</dbReference>
<dbReference type="InterPro" id="IPR018484">
    <property type="entry name" value="FGGY_N"/>
</dbReference>
<dbReference type="CDD" id="cd07771">
    <property type="entry name" value="ASKHA_NBD_FGGY_RhaB-like"/>
    <property type="match status" value="1"/>
</dbReference>
<evidence type="ECO:0000256" key="1">
    <source>
        <dbReference type="ARBA" id="ARBA00009156"/>
    </source>
</evidence>
<evidence type="ECO:0000313" key="10">
    <source>
        <dbReference type="EMBL" id="GGI04422.1"/>
    </source>
</evidence>
<comment type="caution">
    <text evidence="10">The sequence shown here is derived from an EMBL/GenBank/DDBJ whole genome shotgun (WGS) entry which is preliminary data.</text>
</comment>
<evidence type="ECO:0000256" key="4">
    <source>
        <dbReference type="ARBA" id="ARBA00022741"/>
    </source>
</evidence>